<dbReference type="CDD" id="cd06225">
    <property type="entry name" value="HAMP"/>
    <property type="match status" value="1"/>
</dbReference>
<dbReference type="Pfam" id="PF00672">
    <property type="entry name" value="HAMP"/>
    <property type="match status" value="1"/>
</dbReference>
<dbReference type="Pfam" id="PF12729">
    <property type="entry name" value="4HB_MCP_1"/>
    <property type="match status" value="1"/>
</dbReference>
<dbReference type="SMART" id="SM00283">
    <property type="entry name" value="MA"/>
    <property type="match status" value="1"/>
</dbReference>
<evidence type="ECO:0000256" key="4">
    <source>
        <dbReference type="SAM" id="Phobius"/>
    </source>
</evidence>
<keyword evidence="4" id="KW-1133">Transmembrane helix</keyword>
<keyword evidence="1" id="KW-0145">Chemotaxis</keyword>
<dbReference type="InterPro" id="IPR003660">
    <property type="entry name" value="HAMP_dom"/>
</dbReference>
<dbReference type="PROSITE" id="PS50885">
    <property type="entry name" value="HAMP"/>
    <property type="match status" value="1"/>
</dbReference>
<dbReference type="GO" id="GO:0005886">
    <property type="term" value="C:plasma membrane"/>
    <property type="evidence" value="ECO:0007669"/>
    <property type="project" value="TreeGrafter"/>
</dbReference>
<dbReference type="InterPro" id="IPR004089">
    <property type="entry name" value="MCPsignal_dom"/>
</dbReference>
<dbReference type="PROSITE" id="PS50111">
    <property type="entry name" value="CHEMOTAXIS_TRANSDUC_2"/>
    <property type="match status" value="1"/>
</dbReference>
<feature type="transmembrane region" description="Helical" evidence="4">
    <location>
        <begin position="24"/>
        <end position="47"/>
    </location>
</feature>
<evidence type="ECO:0000256" key="3">
    <source>
        <dbReference type="PROSITE-ProRule" id="PRU00284"/>
    </source>
</evidence>
<evidence type="ECO:0000313" key="7">
    <source>
        <dbReference type="EMBL" id="SHM86029.1"/>
    </source>
</evidence>
<evidence type="ECO:0000259" key="6">
    <source>
        <dbReference type="PROSITE" id="PS50885"/>
    </source>
</evidence>
<dbReference type="OrthoDB" id="9814363at2"/>
<reference evidence="7 8" key="1">
    <citation type="submission" date="2016-11" db="EMBL/GenBank/DDBJ databases">
        <authorList>
            <person name="Jaros S."/>
            <person name="Januszkiewicz K."/>
            <person name="Wedrychowicz H."/>
        </authorList>
    </citation>
    <scope>NUCLEOTIDE SEQUENCE [LARGE SCALE GENOMIC DNA]</scope>
    <source>
        <strain evidence="7 8">DSM 15930</strain>
    </source>
</reference>
<dbReference type="GO" id="GO:0004888">
    <property type="term" value="F:transmembrane signaling receptor activity"/>
    <property type="evidence" value="ECO:0007669"/>
    <property type="project" value="TreeGrafter"/>
</dbReference>
<dbReference type="InterPro" id="IPR024478">
    <property type="entry name" value="HlyB_4HB_MCP"/>
</dbReference>
<protein>
    <submittedName>
        <fullName evidence="7">Methyl-accepting chemotaxis protein</fullName>
    </submittedName>
</protein>
<dbReference type="InterPro" id="IPR051310">
    <property type="entry name" value="MCP_chemotaxis"/>
</dbReference>
<keyword evidence="3" id="KW-0807">Transducer</keyword>
<accession>A0A1M7M5P9</accession>
<evidence type="ECO:0000313" key="8">
    <source>
        <dbReference type="Proteomes" id="UP000184038"/>
    </source>
</evidence>
<proteinExistence type="inferred from homology"/>
<keyword evidence="8" id="KW-1185">Reference proteome</keyword>
<feature type="domain" description="Methyl-accepting transducer" evidence="5">
    <location>
        <begin position="324"/>
        <end position="553"/>
    </location>
</feature>
<gene>
    <name evidence="7" type="ORF">SAMN02746066_03642</name>
</gene>
<dbReference type="Gene3D" id="6.10.340.10">
    <property type="match status" value="1"/>
</dbReference>
<name>A0A1M7M5P9_9FIRM</name>
<dbReference type="PANTHER" id="PTHR43531:SF11">
    <property type="entry name" value="METHYL-ACCEPTING CHEMOTAXIS PROTEIN 3"/>
    <property type="match status" value="1"/>
</dbReference>
<dbReference type="RefSeq" id="WP_073289916.1">
    <property type="nucleotide sequence ID" value="NZ_FRCP01000019.1"/>
</dbReference>
<evidence type="ECO:0000256" key="1">
    <source>
        <dbReference type="ARBA" id="ARBA00022500"/>
    </source>
</evidence>
<organism evidence="7 8">
    <name type="scientific">Anaerosporobacter mobilis DSM 15930</name>
    <dbReference type="NCBI Taxonomy" id="1120996"/>
    <lineage>
        <taxon>Bacteria</taxon>
        <taxon>Bacillati</taxon>
        <taxon>Bacillota</taxon>
        <taxon>Clostridia</taxon>
        <taxon>Lachnospirales</taxon>
        <taxon>Lachnospiraceae</taxon>
        <taxon>Anaerosporobacter</taxon>
    </lineage>
</organism>
<feature type="transmembrane region" description="Helical" evidence="4">
    <location>
        <begin position="195"/>
        <end position="218"/>
    </location>
</feature>
<keyword evidence="4" id="KW-0472">Membrane</keyword>
<dbReference type="SUPFAM" id="SSF58104">
    <property type="entry name" value="Methyl-accepting chemotaxis protein (MCP) signaling domain"/>
    <property type="match status" value="1"/>
</dbReference>
<dbReference type="PANTHER" id="PTHR43531">
    <property type="entry name" value="PROTEIN ICFG"/>
    <property type="match status" value="1"/>
</dbReference>
<dbReference type="Proteomes" id="UP000184038">
    <property type="component" value="Unassembled WGS sequence"/>
</dbReference>
<sequence length="571" mass="62656">MENEVSKINKYIVSLRKLKIKSRLILGFSTILVCMILIITTAIVSLINSKNNLNDFLEYSYKAEISIKDSRIETNNAARLIREMAIVENKNEIDSYLETFKENKNTLLKCISIIKETFPADKELVNEYEKSVSEWLSIVDDIIVKFENENYEEAKALILSQGSELLQNLIDNATTLDLEIANAESKAINKNENGIIIAIIILTILLIVSIVFALILTISITKSIAMPLEEIEYASLELSKGNLNATINTEGHDEVSHVAKSLQKSMSLLSSYVKSIDQSMQQMAKGNFDININQEFIGDFKNIKISILNFNNKISDVLRQINMSAEQVADGSVQLAYSGEALTQGAVEQTGAISRLQQMIVELEGAINCNADCSNIAFDVANEVERDVEGSNDKMQDMLGAMSNINASSSKISNIIKTINDIASQTNLLALNASIEAARAGEAGRGFAVVANQVNELANQCAHAVKESTSLIQDSIHAVDGGMVIATETAKALLESLERTKRLETNIKQITQTSTVQADKLKAVTMEVEQISAVVEENTAMAEESSASSEEMASQSQVMKALVEQFVLTNK</sequence>
<dbReference type="AlphaFoldDB" id="A0A1M7M5P9"/>
<comment type="similarity">
    <text evidence="2">Belongs to the methyl-accepting chemotaxis (MCP) protein family.</text>
</comment>
<keyword evidence="4" id="KW-0812">Transmembrane</keyword>
<evidence type="ECO:0000259" key="5">
    <source>
        <dbReference type="PROSITE" id="PS50111"/>
    </source>
</evidence>
<dbReference type="Pfam" id="PF00015">
    <property type="entry name" value="MCPsignal"/>
    <property type="match status" value="1"/>
</dbReference>
<dbReference type="EMBL" id="FRCP01000019">
    <property type="protein sequence ID" value="SHM86029.1"/>
    <property type="molecule type" value="Genomic_DNA"/>
</dbReference>
<dbReference type="GO" id="GO:0006935">
    <property type="term" value="P:chemotaxis"/>
    <property type="evidence" value="ECO:0007669"/>
    <property type="project" value="UniProtKB-KW"/>
</dbReference>
<dbReference type="GO" id="GO:0007165">
    <property type="term" value="P:signal transduction"/>
    <property type="evidence" value="ECO:0007669"/>
    <property type="project" value="UniProtKB-KW"/>
</dbReference>
<dbReference type="STRING" id="1120996.SAMN02746066_03642"/>
<feature type="domain" description="HAMP" evidence="6">
    <location>
        <begin position="222"/>
        <end position="274"/>
    </location>
</feature>
<dbReference type="Gene3D" id="1.10.287.950">
    <property type="entry name" value="Methyl-accepting chemotaxis protein"/>
    <property type="match status" value="1"/>
</dbReference>
<evidence type="ECO:0000256" key="2">
    <source>
        <dbReference type="ARBA" id="ARBA00029447"/>
    </source>
</evidence>